<organism evidence="2 3">
    <name type="scientific">Cuscuta europaea</name>
    <name type="common">European dodder</name>
    <dbReference type="NCBI Taxonomy" id="41803"/>
    <lineage>
        <taxon>Eukaryota</taxon>
        <taxon>Viridiplantae</taxon>
        <taxon>Streptophyta</taxon>
        <taxon>Embryophyta</taxon>
        <taxon>Tracheophyta</taxon>
        <taxon>Spermatophyta</taxon>
        <taxon>Magnoliopsida</taxon>
        <taxon>eudicotyledons</taxon>
        <taxon>Gunneridae</taxon>
        <taxon>Pentapetalae</taxon>
        <taxon>asterids</taxon>
        <taxon>lamiids</taxon>
        <taxon>Solanales</taxon>
        <taxon>Convolvulaceae</taxon>
        <taxon>Cuscuteae</taxon>
        <taxon>Cuscuta</taxon>
        <taxon>Cuscuta subgen. Cuscuta</taxon>
    </lineage>
</organism>
<keyword evidence="1" id="KW-1133">Transmembrane helix</keyword>
<dbReference type="OrthoDB" id="10368037at2759"/>
<dbReference type="Proteomes" id="UP001152484">
    <property type="component" value="Unassembled WGS sequence"/>
</dbReference>
<proteinExistence type="predicted"/>
<sequence length="119" mass="13357">MSPPCRGIVAGGSKRWTMSAFVICWFTCRRSSRGRSTSTPSRLMIPAMSPSNVVPESKYNSSNNNNNIITDIKNEGHIPINIEYFYVLTTFSYYSFVICCVLLMIKYVGLDGVMTHLSL</sequence>
<gene>
    <name evidence="2" type="ORF">CEURO_LOCUS19597</name>
</gene>
<dbReference type="AlphaFoldDB" id="A0A9P1EKP6"/>
<evidence type="ECO:0000313" key="3">
    <source>
        <dbReference type="Proteomes" id="UP001152484"/>
    </source>
</evidence>
<keyword evidence="1" id="KW-0812">Transmembrane</keyword>
<reference evidence="2" key="1">
    <citation type="submission" date="2022-07" db="EMBL/GenBank/DDBJ databases">
        <authorList>
            <person name="Macas J."/>
            <person name="Novak P."/>
            <person name="Neumann P."/>
        </authorList>
    </citation>
    <scope>NUCLEOTIDE SEQUENCE</scope>
</reference>
<accession>A0A9P1EKP6</accession>
<feature type="transmembrane region" description="Helical" evidence="1">
    <location>
        <begin position="84"/>
        <end position="105"/>
    </location>
</feature>
<protein>
    <submittedName>
        <fullName evidence="2">Uncharacterized protein</fullName>
    </submittedName>
</protein>
<evidence type="ECO:0000256" key="1">
    <source>
        <dbReference type="SAM" id="Phobius"/>
    </source>
</evidence>
<comment type="caution">
    <text evidence="2">The sequence shown here is derived from an EMBL/GenBank/DDBJ whole genome shotgun (WGS) entry which is preliminary data.</text>
</comment>
<evidence type="ECO:0000313" key="2">
    <source>
        <dbReference type="EMBL" id="CAH9112452.1"/>
    </source>
</evidence>
<keyword evidence="1" id="KW-0472">Membrane</keyword>
<name>A0A9P1EKP6_CUSEU</name>
<dbReference type="EMBL" id="CAMAPE010000060">
    <property type="protein sequence ID" value="CAH9112452.1"/>
    <property type="molecule type" value="Genomic_DNA"/>
</dbReference>
<keyword evidence="3" id="KW-1185">Reference proteome</keyword>